<dbReference type="PIRSF" id="PIRSF001220">
    <property type="entry name" value="L-ASNase_gatD"/>
    <property type="match status" value="1"/>
</dbReference>
<comment type="similarity">
    <text evidence="1">Belongs to the asparaginase 1 family.</text>
</comment>
<dbReference type="OrthoDB" id="9788068at2"/>
<dbReference type="RefSeq" id="WP_151694255.1">
    <property type="nucleotide sequence ID" value="NZ_BMGX01000001.1"/>
</dbReference>
<dbReference type="InterPro" id="IPR006033">
    <property type="entry name" value="AsnA_fam"/>
</dbReference>
<comment type="caution">
    <text evidence="8">The sequence shown here is derived from an EMBL/GenBank/DDBJ whole genome shotgun (WGS) entry which is preliminary data.</text>
</comment>
<dbReference type="GO" id="GO:0004067">
    <property type="term" value="F:asparaginase activity"/>
    <property type="evidence" value="ECO:0007669"/>
    <property type="project" value="UniProtKB-UniRule"/>
</dbReference>
<dbReference type="EMBL" id="WBVQ01000003">
    <property type="protein sequence ID" value="KAB2815220.1"/>
    <property type="molecule type" value="Genomic_DNA"/>
</dbReference>
<feature type="active site" evidence="5">
    <location>
        <position position="16"/>
    </location>
</feature>
<dbReference type="Gene3D" id="3.40.50.1170">
    <property type="entry name" value="L-asparaginase, N-terminal domain"/>
    <property type="match status" value="1"/>
</dbReference>
<dbReference type="InterPro" id="IPR027474">
    <property type="entry name" value="L-asparaginase_N"/>
</dbReference>
<dbReference type="CDD" id="cd08963">
    <property type="entry name" value="L-asparaginase_I"/>
    <property type="match status" value="1"/>
</dbReference>
<evidence type="ECO:0000259" key="7">
    <source>
        <dbReference type="Pfam" id="PF17763"/>
    </source>
</evidence>
<feature type="domain" description="Asparaginase/glutaminase C-terminal" evidence="7">
    <location>
        <begin position="217"/>
        <end position="330"/>
    </location>
</feature>
<dbReference type="Pfam" id="PF17763">
    <property type="entry name" value="Asparaginase_C"/>
    <property type="match status" value="1"/>
</dbReference>
<evidence type="ECO:0000259" key="6">
    <source>
        <dbReference type="Pfam" id="PF00710"/>
    </source>
</evidence>
<dbReference type="FunFam" id="3.40.50.40:FF:000001">
    <property type="entry name" value="L-asparaginase 1"/>
    <property type="match status" value="1"/>
</dbReference>
<keyword evidence="3" id="KW-0378">Hydrolase</keyword>
<dbReference type="PANTHER" id="PTHR11707">
    <property type="entry name" value="L-ASPARAGINASE"/>
    <property type="match status" value="1"/>
</dbReference>
<dbReference type="GO" id="GO:0009066">
    <property type="term" value="P:aspartate family amino acid metabolic process"/>
    <property type="evidence" value="ECO:0007669"/>
    <property type="project" value="UniProtKB-ARBA"/>
</dbReference>
<dbReference type="SFLD" id="SFLDS00057">
    <property type="entry name" value="Glutaminase/Asparaginase"/>
    <property type="match status" value="1"/>
</dbReference>
<sequence>MSADKPRILLFYTGGTIGMVRGAGGELKPFNFEHLLEQVPELSQLNCEIETTSFEHPVDSSVMKPSHWVEMADIIEKSYDDFDGFVILHGSDTMAYTSSALSFILENLAKPVILTGSQLPIGMLRSDARENIITAMEIATARTEEGKPMVPEVAVYFEYVLHRGNRVYKYSSQSFDAFDSPNHPILAESGVDLHIFKDKICKGADAPMKVHRNLETNISVLHFYPGIERDIIEHTLLRGNRKGVILHTFGAGNAPMDPWLDEAIRQAIANGTVVVNVTQCKAGGVDQWKYAAGAHLARLGVISAGDMTLEAAITKTMVLLGEGWTAAEFRVKFESSLCGERSN</sequence>
<proteinExistence type="inferred from homology"/>
<dbReference type="PANTHER" id="PTHR11707:SF28">
    <property type="entry name" value="60 KDA LYSOPHOSPHOLIPASE"/>
    <property type="match status" value="1"/>
</dbReference>
<organism evidence="8 9">
    <name type="scientific">Phaeocystidibacter marisrubri</name>
    <dbReference type="NCBI Taxonomy" id="1577780"/>
    <lineage>
        <taxon>Bacteria</taxon>
        <taxon>Pseudomonadati</taxon>
        <taxon>Bacteroidota</taxon>
        <taxon>Flavobacteriia</taxon>
        <taxon>Flavobacteriales</taxon>
        <taxon>Phaeocystidibacteraceae</taxon>
        <taxon>Phaeocystidibacter</taxon>
    </lineage>
</organism>
<dbReference type="InterPro" id="IPR020827">
    <property type="entry name" value="Asparaginase/glutaminase_AS1"/>
</dbReference>
<keyword evidence="9" id="KW-1185">Reference proteome</keyword>
<feature type="active site" description="O-isoaspartyl threonine intermediate" evidence="4">
    <location>
        <position position="16"/>
    </location>
</feature>
<dbReference type="SMART" id="SM00870">
    <property type="entry name" value="Asparaginase"/>
    <property type="match status" value="1"/>
</dbReference>
<evidence type="ECO:0000256" key="2">
    <source>
        <dbReference type="ARBA" id="ARBA00012920"/>
    </source>
</evidence>
<dbReference type="InterPro" id="IPR006034">
    <property type="entry name" value="Asparaginase/glutaminase-like"/>
</dbReference>
<evidence type="ECO:0000313" key="9">
    <source>
        <dbReference type="Proteomes" id="UP000484164"/>
    </source>
</evidence>
<evidence type="ECO:0000256" key="4">
    <source>
        <dbReference type="PIRSR" id="PIRSR001220-1"/>
    </source>
</evidence>
<name>A0A6L3ZEW7_9FLAO</name>
<dbReference type="SUPFAM" id="SSF53774">
    <property type="entry name" value="Glutaminase/Asparaginase"/>
    <property type="match status" value="1"/>
</dbReference>
<gene>
    <name evidence="8" type="ORF">F8C82_14080</name>
</gene>
<dbReference type="PRINTS" id="PR00139">
    <property type="entry name" value="ASNGLNASE"/>
</dbReference>
<dbReference type="PROSITE" id="PS51732">
    <property type="entry name" value="ASN_GLN_ASE_3"/>
    <property type="match status" value="1"/>
</dbReference>
<dbReference type="EC" id="3.5.1.1" evidence="2"/>
<dbReference type="InterPro" id="IPR036152">
    <property type="entry name" value="Asp/glu_Ase-like_sf"/>
</dbReference>
<dbReference type="Proteomes" id="UP000484164">
    <property type="component" value="Unassembled WGS sequence"/>
</dbReference>
<dbReference type="NCBIfam" id="TIGR00519">
    <property type="entry name" value="asnASE_I"/>
    <property type="match status" value="1"/>
</dbReference>
<dbReference type="AlphaFoldDB" id="A0A6L3ZEW7"/>
<dbReference type="InterPro" id="IPR027473">
    <property type="entry name" value="L-asparaginase_C"/>
</dbReference>
<dbReference type="Pfam" id="PF00710">
    <property type="entry name" value="Asparaginase"/>
    <property type="match status" value="1"/>
</dbReference>
<dbReference type="FunFam" id="3.40.50.1170:FF:000001">
    <property type="entry name" value="L-asparaginase 2"/>
    <property type="match status" value="1"/>
</dbReference>
<dbReference type="InterPro" id="IPR041725">
    <property type="entry name" value="L-asparaginase_I"/>
</dbReference>
<dbReference type="InterPro" id="IPR040919">
    <property type="entry name" value="Asparaginase_C"/>
</dbReference>
<dbReference type="PIRSF" id="PIRSF500176">
    <property type="entry name" value="L_ASNase"/>
    <property type="match status" value="1"/>
</dbReference>
<feature type="domain" description="L-asparaginase N-terminal" evidence="6">
    <location>
        <begin position="7"/>
        <end position="198"/>
    </location>
</feature>
<protein>
    <recommendedName>
        <fullName evidence="2">asparaginase</fullName>
        <ecNumber evidence="2">3.5.1.1</ecNumber>
    </recommendedName>
</protein>
<dbReference type="PROSITE" id="PS00144">
    <property type="entry name" value="ASN_GLN_ASE_1"/>
    <property type="match status" value="1"/>
</dbReference>
<evidence type="ECO:0000256" key="5">
    <source>
        <dbReference type="PROSITE-ProRule" id="PRU10099"/>
    </source>
</evidence>
<accession>A0A6L3ZEW7</accession>
<dbReference type="InterPro" id="IPR037152">
    <property type="entry name" value="L-asparaginase_N_sf"/>
</dbReference>
<evidence type="ECO:0000256" key="1">
    <source>
        <dbReference type="ARBA" id="ARBA00010518"/>
    </source>
</evidence>
<reference evidence="8 9" key="1">
    <citation type="submission" date="2019-10" db="EMBL/GenBank/DDBJ databases">
        <title>Genome sequence of Phaeocystidibacter marisrubri JCM30614 (type strain).</title>
        <authorList>
            <person name="Bowman J.P."/>
        </authorList>
    </citation>
    <scope>NUCLEOTIDE SEQUENCE [LARGE SCALE GENOMIC DNA]</scope>
    <source>
        <strain evidence="8 9">JCM 30614</strain>
    </source>
</reference>
<dbReference type="Gene3D" id="3.40.50.40">
    <property type="match status" value="1"/>
</dbReference>
<evidence type="ECO:0000313" key="8">
    <source>
        <dbReference type="EMBL" id="KAB2815220.1"/>
    </source>
</evidence>
<evidence type="ECO:0000256" key="3">
    <source>
        <dbReference type="ARBA" id="ARBA00022801"/>
    </source>
</evidence>